<dbReference type="SUPFAM" id="SSF51905">
    <property type="entry name" value="FAD/NAD(P)-binding domain"/>
    <property type="match status" value="1"/>
</dbReference>
<accession>K2HFM9</accession>
<comment type="caution">
    <text evidence="10">The sequence shown here is derived from an EMBL/GenBank/DDBJ whole genome shotgun (WGS) entry which is preliminary data.</text>
</comment>
<organism evidence="10 11">
    <name type="scientific">Oceaniovalibus guishaninsula JLT2003</name>
    <dbReference type="NCBI Taxonomy" id="1231392"/>
    <lineage>
        <taxon>Bacteria</taxon>
        <taxon>Pseudomonadati</taxon>
        <taxon>Pseudomonadota</taxon>
        <taxon>Alphaproteobacteria</taxon>
        <taxon>Rhodobacterales</taxon>
        <taxon>Roseobacteraceae</taxon>
        <taxon>Oceaniovalibus</taxon>
    </lineage>
</organism>
<evidence type="ECO:0000256" key="4">
    <source>
        <dbReference type="ARBA" id="ARBA00022630"/>
    </source>
</evidence>
<dbReference type="Gene3D" id="3.50.50.60">
    <property type="entry name" value="FAD/NAD(P)-binding domain"/>
    <property type="match status" value="2"/>
</dbReference>
<dbReference type="OrthoDB" id="9796623at2"/>
<protein>
    <submittedName>
        <fullName evidence="10">2-octaprenyl-6-methoxyphenyl hydroxylase</fullName>
    </submittedName>
</protein>
<keyword evidence="5" id="KW-0274">FAD</keyword>
<keyword evidence="8" id="KW-0812">Transmembrane</keyword>
<sequence>MAETDIIISGAGIAGLIAAALLAGRGHRVTVLDPTPPPETAEAEGSDLRSTAYLEPSRALLEEAGLWAPLVPHATPLRGLRVIDTTGWPPERTDKRLFLPSDLGLEAFGWNVPNWRARKVLTEALADLGGVDLRMGTGFAAMLARSSGVRVTLSDGARLDAALIVGADGRNSPVRQAAGIGVDVRRYGQTALAFAVTHGRPHGNISTEIYNSGGAFTIVPLGDEDGRPASAIVWMNDGRRAKELLAMDRRAFETQMVARATAILGRMEVASPIREWPIVTQTAQRLTARRTAIVAEAAHVLPPIGAQGLNTSIADIAALTRCIDAGDPGADRGLDAYAAARGRDIRLRAGAIDLFNRICQSGAAPVQGLRRLGLRGVHDLMPLRLAVMRAGMGRG</sequence>
<evidence type="ECO:0000256" key="7">
    <source>
        <dbReference type="ARBA" id="ARBA00023033"/>
    </source>
</evidence>
<evidence type="ECO:0000256" key="5">
    <source>
        <dbReference type="ARBA" id="ARBA00022827"/>
    </source>
</evidence>
<reference evidence="10 11" key="1">
    <citation type="journal article" date="2012" name="J. Bacteriol.">
        <title>Draft Genome Sequence of Oceaniovalibus guishaninsula JLT2003T.</title>
        <authorList>
            <person name="Tang K."/>
            <person name="Liu K."/>
            <person name="Jiao N."/>
        </authorList>
    </citation>
    <scope>NUCLEOTIDE SEQUENCE [LARGE SCALE GENOMIC DNA]</scope>
    <source>
        <strain evidence="10 11">JLT2003</strain>
    </source>
</reference>
<dbReference type="Pfam" id="PF01494">
    <property type="entry name" value="FAD_binding_3"/>
    <property type="match status" value="1"/>
</dbReference>
<name>K2HFM9_9RHOB</name>
<feature type="transmembrane region" description="Helical" evidence="8">
    <location>
        <begin position="6"/>
        <end position="24"/>
    </location>
</feature>
<dbReference type="AlphaFoldDB" id="K2HFM9"/>
<dbReference type="GO" id="GO:0004497">
    <property type="term" value="F:monooxygenase activity"/>
    <property type="evidence" value="ECO:0007669"/>
    <property type="project" value="UniProtKB-KW"/>
</dbReference>
<comment type="pathway">
    <text evidence="2">Cofactor biosynthesis; ubiquinone biosynthesis.</text>
</comment>
<dbReference type="InterPro" id="IPR010971">
    <property type="entry name" value="UbiH/COQ6"/>
</dbReference>
<evidence type="ECO:0000256" key="2">
    <source>
        <dbReference type="ARBA" id="ARBA00004749"/>
    </source>
</evidence>
<evidence type="ECO:0000256" key="6">
    <source>
        <dbReference type="ARBA" id="ARBA00023002"/>
    </source>
</evidence>
<dbReference type="GO" id="GO:0071949">
    <property type="term" value="F:FAD binding"/>
    <property type="evidence" value="ECO:0007669"/>
    <property type="project" value="InterPro"/>
</dbReference>
<dbReference type="GO" id="GO:0016705">
    <property type="term" value="F:oxidoreductase activity, acting on paired donors, with incorporation or reduction of molecular oxygen"/>
    <property type="evidence" value="ECO:0007669"/>
    <property type="project" value="InterPro"/>
</dbReference>
<dbReference type="STRING" id="1231392.OCGS_0392"/>
<dbReference type="InterPro" id="IPR036188">
    <property type="entry name" value="FAD/NAD-bd_sf"/>
</dbReference>
<keyword evidence="4" id="KW-0285">Flavoprotein</keyword>
<dbReference type="PANTHER" id="PTHR43876:SF7">
    <property type="entry name" value="UBIQUINONE BIOSYNTHESIS MONOOXYGENASE COQ6, MITOCHONDRIAL"/>
    <property type="match status" value="1"/>
</dbReference>
<comment type="similarity">
    <text evidence="3">Belongs to the UbiH/COQ6 family.</text>
</comment>
<dbReference type="Proteomes" id="UP000006765">
    <property type="component" value="Unassembled WGS sequence"/>
</dbReference>
<dbReference type="GO" id="GO:0006744">
    <property type="term" value="P:ubiquinone biosynthetic process"/>
    <property type="evidence" value="ECO:0007669"/>
    <property type="project" value="UniProtKB-UniPathway"/>
</dbReference>
<dbReference type="InterPro" id="IPR051205">
    <property type="entry name" value="UbiH/COQ6_monooxygenase"/>
</dbReference>
<dbReference type="PANTHER" id="PTHR43876">
    <property type="entry name" value="UBIQUINONE BIOSYNTHESIS MONOOXYGENASE COQ6, MITOCHONDRIAL"/>
    <property type="match status" value="1"/>
</dbReference>
<dbReference type="PRINTS" id="PR00420">
    <property type="entry name" value="RNGMNOXGNASE"/>
</dbReference>
<dbReference type="NCBIfam" id="TIGR01988">
    <property type="entry name" value="Ubi-OHases"/>
    <property type="match status" value="1"/>
</dbReference>
<evidence type="ECO:0000256" key="3">
    <source>
        <dbReference type="ARBA" id="ARBA00005349"/>
    </source>
</evidence>
<evidence type="ECO:0000313" key="10">
    <source>
        <dbReference type="EMBL" id="EKE45302.1"/>
    </source>
</evidence>
<dbReference type="UniPathway" id="UPA00232"/>
<keyword evidence="8" id="KW-0472">Membrane</keyword>
<dbReference type="RefSeq" id="WP_007425545.1">
    <property type="nucleotide sequence ID" value="NZ_AMGO01000007.1"/>
</dbReference>
<dbReference type="eggNOG" id="COG0654">
    <property type="taxonomic scope" value="Bacteria"/>
</dbReference>
<keyword evidence="11" id="KW-1185">Reference proteome</keyword>
<dbReference type="PATRIC" id="fig|1231392.3.peg.394"/>
<evidence type="ECO:0000313" key="11">
    <source>
        <dbReference type="Proteomes" id="UP000006765"/>
    </source>
</evidence>
<proteinExistence type="inferred from homology"/>
<comment type="cofactor">
    <cofactor evidence="1">
        <name>FAD</name>
        <dbReference type="ChEBI" id="CHEBI:57692"/>
    </cofactor>
</comment>
<gene>
    <name evidence="10" type="ORF">OCGS_0392</name>
</gene>
<evidence type="ECO:0000259" key="9">
    <source>
        <dbReference type="Pfam" id="PF01494"/>
    </source>
</evidence>
<evidence type="ECO:0000256" key="8">
    <source>
        <dbReference type="SAM" id="Phobius"/>
    </source>
</evidence>
<dbReference type="EMBL" id="AMGO01000007">
    <property type="protein sequence ID" value="EKE45302.1"/>
    <property type="molecule type" value="Genomic_DNA"/>
</dbReference>
<keyword evidence="8" id="KW-1133">Transmembrane helix</keyword>
<dbReference type="InterPro" id="IPR002938">
    <property type="entry name" value="FAD-bd"/>
</dbReference>
<evidence type="ECO:0000256" key="1">
    <source>
        <dbReference type="ARBA" id="ARBA00001974"/>
    </source>
</evidence>
<keyword evidence="6" id="KW-0560">Oxidoreductase</keyword>
<feature type="domain" description="FAD-binding" evidence="9">
    <location>
        <begin position="3"/>
        <end position="341"/>
    </location>
</feature>
<keyword evidence="7" id="KW-0503">Monooxygenase</keyword>